<dbReference type="PROSITE" id="PS51257">
    <property type="entry name" value="PROKAR_LIPOPROTEIN"/>
    <property type="match status" value="1"/>
</dbReference>
<accession>A0ABX0VVR3</accession>
<dbReference type="EMBL" id="JAATOP010000001">
    <property type="protein sequence ID" value="NIY71356.1"/>
    <property type="molecule type" value="Genomic_DNA"/>
</dbReference>
<dbReference type="RefSeq" id="WP_167636231.1">
    <property type="nucleotide sequence ID" value="NZ_JAATOP010000001.1"/>
</dbReference>
<dbReference type="PROSITE" id="PS00627">
    <property type="entry name" value="GHMP_KINASES_ATP"/>
    <property type="match status" value="1"/>
</dbReference>
<keyword evidence="5" id="KW-0067">ATP-binding</keyword>
<evidence type="ECO:0000256" key="2">
    <source>
        <dbReference type="ARBA" id="ARBA00022679"/>
    </source>
</evidence>
<keyword evidence="4" id="KW-0418">Kinase</keyword>
<keyword evidence="7" id="KW-0732">Signal</keyword>
<gene>
    <name evidence="8" type="ORF">HCZ30_02785</name>
</gene>
<dbReference type="Proteomes" id="UP000709466">
    <property type="component" value="Unassembled WGS sequence"/>
</dbReference>
<feature type="coiled-coil region" evidence="6">
    <location>
        <begin position="324"/>
        <end position="362"/>
    </location>
</feature>
<keyword evidence="6" id="KW-0175">Coiled coil</keyword>
<dbReference type="InterPro" id="IPR006203">
    <property type="entry name" value="GHMP_knse_ATP-bd_CS"/>
</dbReference>
<organism evidence="8 9">
    <name type="scientific">Marivivens donghaensis</name>
    <dbReference type="NCBI Taxonomy" id="1699413"/>
    <lineage>
        <taxon>Bacteria</taxon>
        <taxon>Pseudomonadati</taxon>
        <taxon>Pseudomonadota</taxon>
        <taxon>Alphaproteobacteria</taxon>
        <taxon>Rhodobacterales</taxon>
        <taxon>Paracoccaceae</taxon>
        <taxon>Marivivens group</taxon>
        <taxon>Marivivens</taxon>
    </lineage>
</organism>
<keyword evidence="3" id="KW-0547">Nucleotide-binding</keyword>
<protein>
    <submittedName>
        <fullName evidence="8">TolC family protein</fullName>
    </submittedName>
</protein>
<sequence>MTGFKTAATLLVCVTCAISLSGCSWFGGQSGVPEGQPSQTAALSPEMIDGSQSRIITDLLNRRSVLPEGPLADIASAVLASNSRAAEAELRAAQLRAEAKSKNWLPSVGPQVSLSSLGDLVAGMVVEQVLFDNGRKRAERDYAQAEVEVAAVTLAEDTNERVADALDLYLTAEAKRARAEVSARAMERMEYFVYVMSERLRGGASNPADFQLVDNKLQEMRAELTADREAAAAALAQLNAMTDTPVDGIHGLTALSPPAANAVPLPVMRAEAEGNQAVASARYERAGYLPGLSASGGVSSDGDTEGGLNVLIPNGLGLGSSAAIQAIEAEEMAATARAQRINEELARRIAGLRVQLVTLQNRQTQAAQLAVQTARNYETFAEQRHAGMRTVMDVVNVFEAKVRTERQSVEVVYEIARVEIQIAALLGTLVDGESI</sequence>
<feature type="chain" id="PRO_5045106650" evidence="7">
    <location>
        <begin position="27"/>
        <end position="435"/>
    </location>
</feature>
<dbReference type="Pfam" id="PF02321">
    <property type="entry name" value="OEP"/>
    <property type="match status" value="1"/>
</dbReference>
<evidence type="ECO:0000313" key="8">
    <source>
        <dbReference type="EMBL" id="NIY71356.1"/>
    </source>
</evidence>
<proteinExistence type="inferred from homology"/>
<feature type="signal peptide" evidence="7">
    <location>
        <begin position="1"/>
        <end position="26"/>
    </location>
</feature>
<evidence type="ECO:0000256" key="6">
    <source>
        <dbReference type="SAM" id="Coils"/>
    </source>
</evidence>
<comment type="similarity">
    <text evidence="1">Belongs to the outer membrane factor (OMF) (TC 1.B.17) family.</text>
</comment>
<reference evidence="8 9" key="1">
    <citation type="submission" date="2020-03" db="EMBL/GenBank/DDBJ databases">
        <title>Bacterial isolates of synthetic phycosphere.</title>
        <authorList>
            <person name="Fu H."/>
            <person name="Moran M.A."/>
        </authorList>
    </citation>
    <scope>NUCLEOTIDE SEQUENCE [LARGE SCALE GENOMIC DNA]</scope>
    <source>
        <strain evidence="8 9">HF1</strain>
    </source>
</reference>
<evidence type="ECO:0000313" key="9">
    <source>
        <dbReference type="Proteomes" id="UP000709466"/>
    </source>
</evidence>
<evidence type="ECO:0000256" key="5">
    <source>
        <dbReference type="ARBA" id="ARBA00022840"/>
    </source>
</evidence>
<name>A0ABX0VVR3_9RHOB</name>
<dbReference type="SUPFAM" id="SSF56954">
    <property type="entry name" value="Outer membrane efflux proteins (OEP)"/>
    <property type="match status" value="1"/>
</dbReference>
<evidence type="ECO:0000256" key="7">
    <source>
        <dbReference type="SAM" id="SignalP"/>
    </source>
</evidence>
<evidence type="ECO:0000256" key="4">
    <source>
        <dbReference type="ARBA" id="ARBA00022777"/>
    </source>
</evidence>
<dbReference type="InterPro" id="IPR003423">
    <property type="entry name" value="OMP_efflux"/>
</dbReference>
<dbReference type="Gene3D" id="1.20.1600.10">
    <property type="entry name" value="Outer membrane efflux proteins (OEP)"/>
    <property type="match status" value="1"/>
</dbReference>
<comment type="caution">
    <text evidence="8">The sequence shown here is derived from an EMBL/GenBank/DDBJ whole genome shotgun (WGS) entry which is preliminary data.</text>
</comment>
<keyword evidence="2" id="KW-0808">Transferase</keyword>
<evidence type="ECO:0000256" key="3">
    <source>
        <dbReference type="ARBA" id="ARBA00022741"/>
    </source>
</evidence>
<evidence type="ECO:0000256" key="1">
    <source>
        <dbReference type="ARBA" id="ARBA00007613"/>
    </source>
</evidence>
<keyword evidence="9" id="KW-1185">Reference proteome</keyword>